<feature type="disulfide bond" evidence="16">
    <location>
        <begin position="2"/>
        <end position="80"/>
    </location>
</feature>
<keyword evidence="7" id="KW-0677">Repeat</keyword>
<dbReference type="Pfam" id="PF01421">
    <property type="entry name" value="Reprolysin"/>
    <property type="match status" value="1"/>
</dbReference>
<dbReference type="SUPFAM" id="SSF82895">
    <property type="entry name" value="TSP-1 type 1 repeat"/>
    <property type="match status" value="3"/>
</dbReference>
<evidence type="ECO:0000256" key="16">
    <source>
        <dbReference type="PIRSR" id="PIRSR613273-3"/>
    </source>
</evidence>
<comment type="caution">
    <text evidence="19">The sequence shown here is derived from an EMBL/GenBank/DDBJ whole genome shotgun (WGS) entry which is preliminary data.</text>
</comment>
<reference evidence="19" key="1">
    <citation type="journal article" date="2021" name="Genome Biol. Evol.">
        <title>A High-Quality Reference Genome for a Parasitic Bivalve with Doubly Uniparental Inheritance (Bivalvia: Unionida).</title>
        <authorList>
            <person name="Smith C.H."/>
        </authorList>
    </citation>
    <scope>NUCLEOTIDE SEQUENCE</scope>
    <source>
        <strain evidence="19">CHS0354</strain>
    </source>
</reference>
<feature type="disulfide bond" evidence="16">
    <location>
        <begin position="161"/>
        <end position="172"/>
    </location>
</feature>
<dbReference type="AlphaFoldDB" id="A0AAE0VVE8"/>
<feature type="domain" description="Peptidase M12B" evidence="18">
    <location>
        <begin position="19"/>
        <end position="85"/>
    </location>
</feature>
<evidence type="ECO:0000256" key="2">
    <source>
        <dbReference type="ARBA" id="ARBA00022525"/>
    </source>
</evidence>
<evidence type="ECO:0000256" key="15">
    <source>
        <dbReference type="PIRSR" id="PIRSR613273-2"/>
    </source>
</evidence>
<comment type="cofactor">
    <cofactor evidence="15">
        <name>Zn(2+)</name>
        <dbReference type="ChEBI" id="CHEBI:29105"/>
    </cofactor>
    <text evidence="15">Binds 1 zinc ion per subunit.</text>
</comment>
<dbReference type="PROSITE" id="PS50215">
    <property type="entry name" value="ADAM_MEPRO"/>
    <property type="match status" value="1"/>
</dbReference>
<dbReference type="InterPro" id="IPR006586">
    <property type="entry name" value="ADAM_Cys-rich"/>
</dbReference>
<protein>
    <recommendedName>
        <fullName evidence="18">Peptidase M12B domain-containing protein</fullName>
    </recommendedName>
</protein>
<evidence type="ECO:0000256" key="3">
    <source>
        <dbReference type="ARBA" id="ARBA00022670"/>
    </source>
</evidence>
<dbReference type="EMBL" id="JAEAOA010000972">
    <property type="protein sequence ID" value="KAK3590475.1"/>
    <property type="molecule type" value="Genomic_DNA"/>
</dbReference>
<evidence type="ECO:0000256" key="5">
    <source>
        <dbReference type="ARBA" id="ARBA00022723"/>
    </source>
</evidence>
<dbReference type="GO" id="GO:0030198">
    <property type="term" value="P:extracellular matrix organization"/>
    <property type="evidence" value="ECO:0007669"/>
    <property type="project" value="InterPro"/>
</dbReference>
<evidence type="ECO:0000256" key="1">
    <source>
        <dbReference type="ARBA" id="ARBA00004613"/>
    </source>
</evidence>
<keyword evidence="4" id="KW-0165">Cleavage on pair of basic residues</keyword>
<keyword evidence="13" id="KW-0325">Glycoprotein</keyword>
<evidence type="ECO:0000256" key="8">
    <source>
        <dbReference type="ARBA" id="ARBA00022801"/>
    </source>
</evidence>
<comment type="caution">
    <text evidence="17">Lacks conserved residue(s) required for the propagation of feature annotation.</text>
</comment>
<gene>
    <name evidence="19" type="ORF">CHS0354_015642</name>
</gene>
<evidence type="ECO:0000256" key="6">
    <source>
        <dbReference type="ARBA" id="ARBA00022729"/>
    </source>
</evidence>
<feature type="active site" evidence="14 17">
    <location>
        <position position="25"/>
    </location>
</feature>
<dbReference type="SMART" id="SM00209">
    <property type="entry name" value="TSP1"/>
    <property type="match status" value="4"/>
</dbReference>
<keyword evidence="20" id="KW-1185">Reference proteome</keyword>
<organism evidence="19 20">
    <name type="scientific">Potamilus streckersoni</name>
    <dbReference type="NCBI Taxonomy" id="2493646"/>
    <lineage>
        <taxon>Eukaryota</taxon>
        <taxon>Metazoa</taxon>
        <taxon>Spiralia</taxon>
        <taxon>Lophotrochozoa</taxon>
        <taxon>Mollusca</taxon>
        <taxon>Bivalvia</taxon>
        <taxon>Autobranchia</taxon>
        <taxon>Heteroconchia</taxon>
        <taxon>Palaeoheterodonta</taxon>
        <taxon>Unionida</taxon>
        <taxon>Unionoidea</taxon>
        <taxon>Unionidae</taxon>
        <taxon>Ambleminae</taxon>
        <taxon>Lampsilini</taxon>
        <taxon>Potamilus</taxon>
    </lineage>
</organism>
<dbReference type="PRINTS" id="PR01857">
    <property type="entry name" value="ADAMTSFAMILY"/>
</dbReference>
<feature type="disulfide bond" evidence="16">
    <location>
        <begin position="201"/>
        <end position="239"/>
    </location>
</feature>
<dbReference type="GO" id="GO:0005576">
    <property type="term" value="C:extracellular region"/>
    <property type="evidence" value="ECO:0007669"/>
    <property type="project" value="UniProtKB-SubCell"/>
</dbReference>
<feature type="binding site" evidence="15 17">
    <location>
        <position position="24"/>
    </location>
    <ligand>
        <name>Zn(2+)</name>
        <dbReference type="ChEBI" id="CHEBI:29105"/>
        <note>catalytic</note>
    </ligand>
</feature>
<keyword evidence="3" id="KW-0645">Protease</keyword>
<evidence type="ECO:0000313" key="20">
    <source>
        <dbReference type="Proteomes" id="UP001195483"/>
    </source>
</evidence>
<feature type="binding site" evidence="15 17">
    <location>
        <position position="28"/>
    </location>
    <ligand>
        <name>Zn(2+)</name>
        <dbReference type="ChEBI" id="CHEBI:29105"/>
        <note>catalytic</note>
    </ligand>
</feature>
<keyword evidence="12 16" id="KW-1015">Disulfide bond</keyword>
<dbReference type="Pfam" id="PF00090">
    <property type="entry name" value="TSP_1"/>
    <property type="match status" value="1"/>
</dbReference>
<dbReference type="InterPro" id="IPR024079">
    <property type="entry name" value="MetalloPept_cat_dom_sf"/>
</dbReference>
<evidence type="ECO:0000256" key="11">
    <source>
        <dbReference type="ARBA" id="ARBA00023145"/>
    </source>
</evidence>
<dbReference type="InterPro" id="IPR001590">
    <property type="entry name" value="Peptidase_M12B"/>
</dbReference>
<dbReference type="Proteomes" id="UP001195483">
    <property type="component" value="Unassembled WGS sequence"/>
</dbReference>
<dbReference type="InterPro" id="IPR013273">
    <property type="entry name" value="ADAMTS/ADAMTS-like"/>
</dbReference>
<feature type="disulfide bond" evidence="16">
    <location>
        <begin position="120"/>
        <end position="148"/>
    </location>
</feature>
<dbReference type="Gene3D" id="2.60.120.830">
    <property type="match status" value="1"/>
</dbReference>
<dbReference type="SUPFAM" id="SSF55486">
    <property type="entry name" value="Metalloproteases ('zincins'), catalytic domain"/>
    <property type="match status" value="1"/>
</dbReference>
<dbReference type="SMART" id="SM00608">
    <property type="entry name" value="ACR"/>
    <property type="match status" value="1"/>
</dbReference>
<dbReference type="InterPro" id="IPR045371">
    <property type="entry name" value="ADAMTS_CR_3"/>
</dbReference>
<keyword evidence="8" id="KW-0378">Hydrolase</keyword>
<evidence type="ECO:0000256" key="17">
    <source>
        <dbReference type="PROSITE-ProRule" id="PRU00276"/>
    </source>
</evidence>
<evidence type="ECO:0000256" key="14">
    <source>
        <dbReference type="PIRSR" id="PIRSR613273-1"/>
    </source>
</evidence>
<dbReference type="InterPro" id="IPR036383">
    <property type="entry name" value="TSP1_rpt_sf"/>
</dbReference>
<dbReference type="PROSITE" id="PS50092">
    <property type="entry name" value="TSP1"/>
    <property type="match status" value="3"/>
</dbReference>
<feature type="disulfide bond" evidence="16">
    <location>
        <begin position="197"/>
        <end position="234"/>
    </location>
</feature>
<sequence>MCGKTTKCSVNEDSGPGTGMTIAHETGHCLGMSHDADGNSCPNNINIMSSMGSLGHESFKWSSCSVSSLKNFLRSSDASCLSDQPTSSLEHLYNNPTKPGTMYSMNGQCKLIFGTTSDSCKGTSLEGDVVCRTIECNDRRTDPNNPKCLSFSFPAFDGTECGHRKWCIEGHCVPMGGSDPTPVNGGWSEWDHTTSACTRTCGGGVRTRKRRCDNPEPRYGGRLCEGSDVMAEICNIQDCPTSQMDYKAEQCAATDLESLNGKTYHWVPLHSTTGHDACKMNCFQEGTNLFYLRRPTYADGTTCISDSGSPLTRCVSGQCRDFGCDGLIDSGRVFDKCGVCNGAGNKCKKESGIYHGGQGSRFTGFLMIPKGSTGITVTQKNMFCYLSIAVGGQRLFNDDGSRKSGEFSRNGVMVKYSSNPEKVEIVGPLPVSIQAEVYRQYPANAGYVGVDPDIQYEYYVPIGDSENVQYSWQTLPGTCNKPCGGGQQVPEISCIDKNKNPAEDFRCSISDKPSEVPLPCNTLACPPRWRPGDWDACSKSCGGGQHHRSVECVQEDNNIEKVLSAFRCNGTPKPSEILQCSMQQCPGVWKDGPWGSCSKTCGRGLRTRHVKCYQSSSSNTPIPDSQCLTSNKLSDREVCVERACRTDITGSACQDKEADCFGSYGQNVCEEYDSWSTKNCMKSCGICLVEDSGGVASNNPKSFLAFSNH</sequence>
<dbReference type="InterPro" id="IPR050439">
    <property type="entry name" value="ADAMTS_ADAMTS-like"/>
</dbReference>
<feature type="binding site" evidence="15">
    <location>
        <position position="83"/>
    </location>
    <ligand>
        <name>Ca(2+)</name>
        <dbReference type="ChEBI" id="CHEBI:29108"/>
        <label>1</label>
    </ligand>
</feature>
<dbReference type="InterPro" id="IPR041645">
    <property type="entry name" value="ADAMTS_CR_2"/>
</dbReference>
<dbReference type="InterPro" id="IPR000884">
    <property type="entry name" value="TSP1_rpt"/>
</dbReference>
<keyword evidence="15" id="KW-0106">Calcium</keyword>
<evidence type="ECO:0000256" key="7">
    <source>
        <dbReference type="ARBA" id="ARBA00022737"/>
    </source>
</evidence>
<feature type="disulfide bond" evidence="16">
    <location>
        <begin position="109"/>
        <end position="136"/>
    </location>
</feature>
<keyword evidence="10" id="KW-0482">Metalloprotease</keyword>
<dbReference type="GO" id="GO:0004222">
    <property type="term" value="F:metalloendopeptidase activity"/>
    <property type="evidence" value="ECO:0007669"/>
    <property type="project" value="InterPro"/>
</dbReference>
<name>A0AAE0VVE8_9BIVA</name>
<evidence type="ECO:0000256" key="13">
    <source>
        <dbReference type="ARBA" id="ARBA00023180"/>
    </source>
</evidence>
<proteinExistence type="predicted"/>
<keyword evidence="2" id="KW-0964">Secreted</keyword>
<evidence type="ECO:0000256" key="9">
    <source>
        <dbReference type="ARBA" id="ARBA00022833"/>
    </source>
</evidence>
<dbReference type="FunFam" id="2.20.100.10:FF:000001">
    <property type="entry name" value="semaphorin-5A isoform X1"/>
    <property type="match status" value="1"/>
</dbReference>
<dbReference type="FunFam" id="2.20.100.10:FF:000005">
    <property type="entry name" value="ADAM metallopeptidase with thrombospondin type 1 motif 9"/>
    <property type="match status" value="1"/>
</dbReference>
<evidence type="ECO:0000313" key="19">
    <source>
        <dbReference type="EMBL" id="KAK3590475.1"/>
    </source>
</evidence>
<dbReference type="GO" id="GO:0006508">
    <property type="term" value="P:proteolysis"/>
    <property type="evidence" value="ECO:0007669"/>
    <property type="project" value="UniProtKB-KW"/>
</dbReference>
<keyword evidence="11" id="KW-0865">Zymogen</keyword>
<dbReference type="Pfam" id="PF19236">
    <property type="entry name" value="ADAMTS_CR_3"/>
    <property type="match status" value="1"/>
</dbReference>
<feature type="binding site" evidence="15">
    <location>
        <position position="83"/>
    </location>
    <ligand>
        <name>Ca(2+)</name>
        <dbReference type="ChEBI" id="CHEBI:29108"/>
        <label>2</label>
    </ligand>
</feature>
<feature type="binding site" evidence="15">
    <location>
        <position position="80"/>
    </location>
    <ligand>
        <name>Ca(2+)</name>
        <dbReference type="ChEBI" id="CHEBI:29108"/>
        <label>1</label>
    </ligand>
</feature>
<dbReference type="PANTHER" id="PTHR13723:SF20">
    <property type="entry name" value="A DISINTEGRIN AND METALLOPROTEINASE WITH THROMBOSPONDIN MOTIFS 13"/>
    <property type="match status" value="1"/>
</dbReference>
<dbReference type="Pfam" id="PF05986">
    <property type="entry name" value="ADAMTS_spacer1"/>
    <property type="match status" value="1"/>
</dbReference>
<comment type="subcellular location">
    <subcellularLocation>
        <location evidence="1">Secreted</location>
    </subcellularLocation>
</comment>
<dbReference type="GO" id="GO:0031012">
    <property type="term" value="C:extracellular matrix"/>
    <property type="evidence" value="ECO:0007669"/>
    <property type="project" value="TreeGrafter"/>
</dbReference>
<dbReference type="Pfam" id="PF19030">
    <property type="entry name" value="TSP1_ADAMTS"/>
    <property type="match status" value="3"/>
</dbReference>
<feature type="disulfide bond" evidence="16">
    <location>
        <begin position="41"/>
        <end position="64"/>
    </location>
</feature>
<keyword evidence="5 15" id="KW-0479">Metal-binding</keyword>
<reference evidence="19" key="3">
    <citation type="submission" date="2023-05" db="EMBL/GenBank/DDBJ databases">
        <authorList>
            <person name="Smith C.H."/>
        </authorList>
    </citation>
    <scope>NUCLEOTIDE SEQUENCE</scope>
    <source>
        <strain evidence="19">CHS0354</strain>
        <tissue evidence="19">Mantle</tissue>
    </source>
</reference>
<evidence type="ECO:0000256" key="12">
    <source>
        <dbReference type="ARBA" id="ARBA00023157"/>
    </source>
</evidence>
<feature type="disulfide bond" evidence="16">
    <location>
        <begin position="212"/>
        <end position="224"/>
    </location>
</feature>
<keyword evidence="9 15" id="KW-0862">Zinc</keyword>
<dbReference type="GO" id="GO:0046872">
    <property type="term" value="F:metal ion binding"/>
    <property type="evidence" value="ECO:0007669"/>
    <property type="project" value="UniProtKB-KW"/>
</dbReference>
<keyword evidence="6" id="KW-0732">Signal</keyword>
<dbReference type="Pfam" id="PF17771">
    <property type="entry name" value="ADAMTS_CR_2"/>
    <property type="match status" value="1"/>
</dbReference>
<evidence type="ECO:0000256" key="4">
    <source>
        <dbReference type="ARBA" id="ARBA00022685"/>
    </source>
</evidence>
<reference evidence="19" key="2">
    <citation type="journal article" date="2021" name="Genome Biol. Evol.">
        <title>Developing a high-quality reference genome for a parasitic bivalve with doubly uniparental inheritance (Bivalvia: Unionida).</title>
        <authorList>
            <person name="Smith C.H."/>
        </authorList>
    </citation>
    <scope>NUCLEOTIDE SEQUENCE</scope>
    <source>
        <strain evidence="19">CHS0354</strain>
        <tissue evidence="19">Mantle</tissue>
    </source>
</reference>
<dbReference type="Gene3D" id="2.20.100.10">
    <property type="entry name" value="Thrombospondin type-1 (TSP1) repeat"/>
    <property type="match status" value="3"/>
</dbReference>
<dbReference type="Gene3D" id="3.40.390.10">
    <property type="entry name" value="Collagenase (Catalytic Domain)"/>
    <property type="match status" value="1"/>
</dbReference>
<accession>A0AAE0VVE8</accession>
<dbReference type="PANTHER" id="PTHR13723">
    <property type="entry name" value="ADAMTS A DISINTEGRIN AND METALLOPROTEASE WITH THROMBOSPONDIN MOTIFS PROTEASE"/>
    <property type="match status" value="1"/>
</dbReference>
<dbReference type="Gene3D" id="3.40.1620.60">
    <property type="match status" value="1"/>
</dbReference>
<dbReference type="InterPro" id="IPR010294">
    <property type="entry name" value="ADAMTS_spacer1"/>
</dbReference>
<evidence type="ECO:0000259" key="18">
    <source>
        <dbReference type="PROSITE" id="PS50215"/>
    </source>
</evidence>
<evidence type="ECO:0000256" key="10">
    <source>
        <dbReference type="ARBA" id="ARBA00023049"/>
    </source>
</evidence>
<feature type="binding site" evidence="15 17">
    <location>
        <position position="34"/>
    </location>
    <ligand>
        <name>Zn(2+)</name>
        <dbReference type="ChEBI" id="CHEBI:29105"/>
        <note>catalytic</note>
    </ligand>
</feature>
<feature type="disulfide bond" evidence="16">
    <location>
        <begin position="131"/>
        <end position="167"/>
    </location>
</feature>